<feature type="transmembrane region" description="Helical" evidence="3">
    <location>
        <begin position="474"/>
        <end position="495"/>
    </location>
</feature>
<keyword evidence="3" id="KW-1133">Transmembrane helix</keyword>
<evidence type="ECO:0000256" key="3">
    <source>
        <dbReference type="SAM" id="Phobius"/>
    </source>
</evidence>
<protein>
    <submittedName>
        <fullName evidence="5">Serine hydrolase</fullName>
    </submittedName>
</protein>
<evidence type="ECO:0000313" key="5">
    <source>
        <dbReference type="EMBL" id="GKX31188.1"/>
    </source>
</evidence>
<dbReference type="RefSeq" id="WP_281817987.1">
    <property type="nucleotide sequence ID" value="NZ_BRLB01000014.1"/>
</dbReference>
<accession>A0A9W6DH85</accession>
<keyword evidence="5" id="KW-0378">Hydrolase</keyword>
<evidence type="ECO:0000256" key="1">
    <source>
        <dbReference type="ARBA" id="ARBA00004370"/>
    </source>
</evidence>
<feature type="transmembrane region" description="Helical" evidence="3">
    <location>
        <begin position="436"/>
        <end position="468"/>
    </location>
</feature>
<dbReference type="GO" id="GO:0016020">
    <property type="term" value="C:membrane"/>
    <property type="evidence" value="ECO:0007669"/>
    <property type="project" value="UniProtKB-SubCell"/>
</dbReference>
<dbReference type="InterPro" id="IPR001466">
    <property type="entry name" value="Beta-lactam-related"/>
</dbReference>
<gene>
    <name evidence="5" type="primary">bla</name>
    <name evidence="5" type="ORF">SH1V18_36680</name>
</gene>
<dbReference type="GO" id="GO:0016787">
    <property type="term" value="F:hydrolase activity"/>
    <property type="evidence" value="ECO:0007669"/>
    <property type="project" value="UniProtKB-KW"/>
</dbReference>
<dbReference type="AlphaFoldDB" id="A0A9W6DH85"/>
<feature type="domain" description="Beta-lactamase-related" evidence="4">
    <location>
        <begin position="45"/>
        <end position="360"/>
    </location>
</feature>
<reference evidence="5" key="1">
    <citation type="submission" date="2022-06" db="EMBL/GenBank/DDBJ databases">
        <title>Vallitalea longa sp. nov., an anaerobic bacterium isolated from marine sediment.</title>
        <authorList>
            <person name="Hirano S."/>
            <person name="Terahara T."/>
            <person name="Mori K."/>
            <person name="Hamada M."/>
            <person name="Matsumoto R."/>
            <person name="Kobayashi T."/>
        </authorList>
    </citation>
    <scope>NUCLEOTIDE SEQUENCE</scope>
    <source>
        <strain evidence="5">SH18-1</strain>
    </source>
</reference>
<keyword evidence="2 3" id="KW-0472">Membrane</keyword>
<feature type="transmembrane region" description="Helical" evidence="3">
    <location>
        <begin position="391"/>
        <end position="415"/>
    </location>
</feature>
<sequence>MKRNHYFAVIMSILVIVIVILPSFNVFAEEVAIGKYGVEVAEISTFIQDQMEIGKIPGISVVVVEGENIVYQKSFGYADLKSENKVDQETLFELASNSKAFTGLGILKMIDDGLINMNSNVKEYLPWLTLYYDDSEVDVTVEQLLHHTSGISSKTISMIQISNNDNALENTVKTLVDTNLDTYPGDDFQYATINYDVLGLIIQEVSGVSYEEYILKEILVPLGLSNTYLFNNDDTENKLATGYKIGFLRPIPYKAPIYRGNKPAGYIMSNISDIGKWLKLQIGTGDVKVFDNLIAQSHIPDQNVTSPYDDSSYAIGWTVKDREGLEIIHGGNNPNYSSYMVIRPEEEFAVAVLSNINSSYTSVIGHGIKEKLLNNDYIYMGRDNYEFIDKIGVVVILIGSIISLLMLILIVRRILRIVHKKSSIKKLTKRCAIKMIILFVFVCGISYFLNTIPSIFFGASWGFVFVWYPFSIRIALYLVYMAIWSIYLFITIGCLSEKNLQVVKNDE</sequence>
<dbReference type="Pfam" id="PF00144">
    <property type="entry name" value="Beta-lactamase"/>
    <property type="match status" value="1"/>
</dbReference>
<dbReference type="PANTHER" id="PTHR46825">
    <property type="entry name" value="D-ALANYL-D-ALANINE-CARBOXYPEPTIDASE/ENDOPEPTIDASE AMPH"/>
    <property type="match status" value="1"/>
</dbReference>
<dbReference type="InterPro" id="IPR050491">
    <property type="entry name" value="AmpC-like"/>
</dbReference>
<dbReference type="Proteomes" id="UP001144256">
    <property type="component" value="Unassembled WGS sequence"/>
</dbReference>
<name>A0A9W6DH85_9FIRM</name>
<proteinExistence type="predicted"/>
<dbReference type="PANTHER" id="PTHR46825:SF11">
    <property type="entry name" value="PENICILLIN-BINDING PROTEIN 4"/>
    <property type="match status" value="1"/>
</dbReference>
<comment type="caution">
    <text evidence="5">The sequence shown here is derived from an EMBL/GenBank/DDBJ whole genome shotgun (WGS) entry which is preliminary data.</text>
</comment>
<dbReference type="EMBL" id="BRLB01000014">
    <property type="protein sequence ID" value="GKX31188.1"/>
    <property type="molecule type" value="Genomic_DNA"/>
</dbReference>
<organism evidence="5 6">
    <name type="scientific">Vallitalea longa</name>
    <dbReference type="NCBI Taxonomy" id="2936439"/>
    <lineage>
        <taxon>Bacteria</taxon>
        <taxon>Bacillati</taxon>
        <taxon>Bacillota</taxon>
        <taxon>Clostridia</taxon>
        <taxon>Lachnospirales</taxon>
        <taxon>Vallitaleaceae</taxon>
        <taxon>Vallitalea</taxon>
    </lineage>
</organism>
<keyword evidence="3" id="KW-0812">Transmembrane</keyword>
<evidence type="ECO:0000256" key="2">
    <source>
        <dbReference type="ARBA" id="ARBA00023136"/>
    </source>
</evidence>
<comment type="subcellular location">
    <subcellularLocation>
        <location evidence="1">Membrane</location>
    </subcellularLocation>
</comment>
<keyword evidence="6" id="KW-1185">Reference proteome</keyword>
<evidence type="ECO:0000259" key="4">
    <source>
        <dbReference type="Pfam" id="PF00144"/>
    </source>
</evidence>
<evidence type="ECO:0000313" key="6">
    <source>
        <dbReference type="Proteomes" id="UP001144256"/>
    </source>
</evidence>
<dbReference type="SUPFAM" id="SSF56601">
    <property type="entry name" value="beta-lactamase/transpeptidase-like"/>
    <property type="match status" value="1"/>
</dbReference>
<dbReference type="InterPro" id="IPR012338">
    <property type="entry name" value="Beta-lactam/transpept-like"/>
</dbReference>
<dbReference type="Gene3D" id="3.40.710.10">
    <property type="entry name" value="DD-peptidase/beta-lactamase superfamily"/>
    <property type="match status" value="1"/>
</dbReference>